<dbReference type="AlphaFoldDB" id="A0A6C0LKN1"/>
<accession>A0A6C0LKN1</accession>
<evidence type="ECO:0000313" key="1">
    <source>
        <dbReference type="EMBL" id="QHU30251.1"/>
    </source>
</evidence>
<proteinExistence type="predicted"/>
<organism evidence="1">
    <name type="scientific">viral metagenome</name>
    <dbReference type="NCBI Taxonomy" id="1070528"/>
    <lineage>
        <taxon>unclassified sequences</taxon>
        <taxon>metagenomes</taxon>
        <taxon>organismal metagenomes</taxon>
    </lineage>
</organism>
<name>A0A6C0LKN1_9ZZZZ</name>
<sequence>MSQYDLTLIDNYRSNYECTEREMFTRYMALVTEFCMQAEESIKVSQIQYFTYVTVKGLETLTHVFRMLLLYTKNLDITFYNCKKALYYYLEFIGQIGDDSHEFLKLTSNDASLFVYKKTVFAINQSYRKEYDGESDENEKITTDNLFTLTELFLSMFRREILTNVKKSTEDLTNTLRTFAEYTSALLNMDYKESDKLYNDHLRAVLKFNDALSVHHIRDIQELLTAIVKKLPKVKVSMDNICSAVSSSEINREELTLRKYINGLFSNCS</sequence>
<protein>
    <submittedName>
        <fullName evidence="1">Uncharacterized protein</fullName>
    </submittedName>
</protein>
<reference evidence="1" key="1">
    <citation type="journal article" date="2020" name="Nature">
        <title>Giant virus diversity and host interactions through global metagenomics.</title>
        <authorList>
            <person name="Schulz F."/>
            <person name="Roux S."/>
            <person name="Paez-Espino D."/>
            <person name="Jungbluth S."/>
            <person name="Walsh D.A."/>
            <person name="Denef V.J."/>
            <person name="McMahon K.D."/>
            <person name="Konstantinidis K.T."/>
            <person name="Eloe-Fadrosh E.A."/>
            <person name="Kyrpides N.C."/>
            <person name="Woyke T."/>
        </authorList>
    </citation>
    <scope>NUCLEOTIDE SEQUENCE</scope>
    <source>
        <strain evidence="1">GVMAG-M-3300027833-11</strain>
    </source>
</reference>
<dbReference type="EMBL" id="MN740504">
    <property type="protein sequence ID" value="QHU30251.1"/>
    <property type="molecule type" value="Genomic_DNA"/>
</dbReference>